<evidence type="ECO:0000313" key="7">
    <source>
        <dbReference type="Proteomes" id="UP000636960"/>
    </source>
</evidence>
<dbReference type="SUPFAM" id="SSF53383">
    <property type="entry name" value="PLP-dependent transferases"/>
    <property type="match status" value="1"/>
</dbReference>
<evidence type="ECO:0000256" key="1">
    <source>
        <dbReference type="ARBA" id="ARBA00022898"/>
    </source>
</evidence>
<keyword evidence="7" id="KW-1185">Reference proteome</keyword>
<keyword evidence="1 4" id="KW-0663">Pyridoxal phosphate</keyword>
<evidence type="ECO:0000256" key="5">
    <source>
        <dbReference type="RuleBase" id="RU004508"/>
    </source>
</evidence>
<dbReference type="PANTHER" id="PTHR30244">
    <property type="entry name" value="TRANSAMINASE"/>
    <property type="match status" value="1"/>
</dbReference>
<dbReference type="InterPro" id="IPR000653">
    <property type="entry name" value="DegT/StrS_aminotransferase"/>
</dbReference>
<evidence type="ECO:0000313" key="6">
    <source>
        <dbReference type="EMBL" id="GIE98433.1"/>
    </source>
</evidence>
<feature type="active site" description="Proton acceptor" evidence="3">
    <location>
        <position position="190"/>
    </location>
</feature>
<dbReference type="Pfam" id="PF01041">
    <property type="entry name" value="DegT_DnrJ_EryC1"/>
    <property type="match status" value="1"/>
</dbReference>
<dbReference type="InterPro" id="IPR015421">
    <property type="entry name" value="PyrdxlP-dep_Trfase_major"/>
</dbReference>
<comment type="similarity">
    <text evidence="2 5">Belongs to the DegT/DnrJ/EryC1 family.</text>
</comment>
<protein>
    <submittedName>
        <fullName evidence="6">Glutamine--scyllo-inositol aminotransferase</fullName>
    </submittedName>
</protein>
<dbReference type="CDD" id="cd00616">
    <property type="entry name" value="AHBA_syn"/>
    <property type="match status" value="1"/>
</dbReference>
<comment type="caution">
    <text evidence="6">The sequence shown here is derived from an EMBL/GenBank/DDBJ whole genome shotgun (WGS) entry which is preliminary data.</text>
</comment>
<evidence type="ECO:0000256" key="4">
    <source>
        <dbReference type="PIRSR" id="PIRSR000390-2"/>
    </source>
</evidence>
<dbReference type="EMBL" id="BOMV01000062">
    <property type="protein sequence ID" value="GIE98433.1"/>
    <property type="molecule type" value="Genomic_DNA"/>
</dbReference>
<dbReference type="AlphaFoldDB" id="A0A919K4I4"/>
<reference evidence="6" key="1">
    <citation type="submission" date="2021-01" db="EMBL/GenBank/DDBJ databases">
        <title>Whole genome shotgun sequence of Actinoplanes rishiriensis NBRC 108556.</title>
        <authorList>
            <person name="Komaki H."/>
            <person name="Tamura T."/>
        </authorList>
    </citation>
    <scope>NUCLEOTIDE SEQUENCE</scope>
    <source>
        <strain evidence="6">NBRC 108556</strain>
    </source>
</reference>
<gene>
    <name evidence="6" type="ORF">Ari01nite_58980</name>
</gene>
<keyword evidence="6" id="KW-0808">Transferase</keyword>
<feature type="modified residue" description="N6-(pyridoxal phosphate)lysine" evidence="4">
    <location>
        <position position="190"/>
    </location>
</feature>
<proteinExistence type="inferred from homology"/>
<evidence type="ECO:0000256" key="2">
    <source>
        <dbReference type="ARBA" id="ARBA00037999"/>
    </source>
</evidence>
<dbReference type="GO" id="GO:0008483">
    <property type="term" value="F:transaminase activity"/>
    <property type="evidence" value="ECO:0007669"/>
    <property type="project" value="UniProtKB-KW"/>
</dbReference>
<dbReference type="Gene3D" id="3.40.640.10">
    <property type="entry name" value="Type I PLP-dependent aspartate aminotransferase-like (Major domain)"/>
    <property type="match status" value="1"/>
</dbReference>
<dbReference type="PIRSF" id="PIRSF000390">
    <property type="entry name" value="PLP_StrS"/>
    <property type="match status" value="1"/>
</dbReference>
<organism evidence="6 7">
    <name type="scientific">Paractinoplanes rishiriensis</name>
    <dbReference type="NCBI Taxonomy" id="1050105"/>
    <lineage>
        <taxon>Bacteria</taxon>
        <taxon>Bacillati</taxon>
        <taxon>Actinomycetota</taxon>
        <taxon>Actinomycetes</taxon>
        <taxon>Micromonosporales</taxon>
        <taxon>Micromonosporaceae</taxon>
        <taxon>Paractinoplanes</taxon>
    </lineage>
</organism>
<sequence length="373" mass="39522">MQPVTEVPFTDLSAMAHEVWPDIQTPYIEALLQGRYVGGAAVADFETRFAQYCDTGHAVGVANGTDALQITLQALGIGPGDEVIVPANTFIATAAAVVRVGATPAFVDVDPDSLLMTPDLLAAAITPRTSAVIAVHLYGNMSDMDGLLAVADKAGIPLVEDAAQAHGGEWRDRRAGSFGVAGCFSFYPGKNLGAFGDAGAVVTGDAHLAEKVRSLANHGRTGGANHYEHSFVGTNSRLDALQAIALGAKLSRNEEWTEARIAFADRYRKELAGSGVRLTEVAPLARHVYHLMVVRVTDRARVQGVLAAAGIQTGVHYPVPCHQQPPLQRYATGPLPVSEQAAGEQFSLPLFPHMSRSQVDRVCEVLVEAVETP</sequence>
<name>A0A919K4I4_9ACTN</name>
<dbReference type="GO" id="GO:0030170">
    <property type="term" value="F:pyridoxal phosphate binding"/>
    <property type="evidence" value="ECO:0007669"/>
    <property type="project" value="TreeGrafter"/>
</dbReference>
<accession>A0A919K4I4</accession>
<dbReference type="Gene3D" id="3.90.1150.10">
    <property type="entry name" value="Aspartate Aminotransferase, domain 1"/>
    <property type="match status" value="1"/>
</dbReference>
<keyword evidence="6" id="KW-0032">Aminotransferase</keyword>
<dbReference type="Proteomes" id="UP000636960">
    <property type="component" value="Unassembled WGS sequence"/>
</dbReference>
<dbReference type="RefSeq" id="WP_203785463.1">
    <property type="nucleotide sequence ID" value="NZ_BOMV01000062.1"/>
</dbReference>
<dbReference type="InterPro" id="IPR015424">
    <property type="entry name" value="PyrdxlP-dep_Trfase"/>
</dbReference>
<dbReference type="GO" id="GO:0000271">
    <property type="term" value="P:polysaccharide biosynthetic process"/>
    <property type="evidence" value="ECO:0007669"/>
    <property type="project" value="TreeGrafter"/>
</dbReference>
<dbReference type="PANTHER" id="PTHR30244:SF36">
    <property type="entry name" value="3-OXO-GLUCOSE-6-PHOSPHATE:GLUTAMATE AMINOTRANSFERASE"/>
    <property type="match status" value="1"/>
</dbReference>
<evidence type="ECO:0000256" key="3">
    <source>
        <dbReference type="PIRSR" id="PIRSR000390-1"/>
    </source>
</evidence>
<dbReference type="InterPro" id="IPR015422">
    <property type="entry name" value="PyrdxlP-dep_Trfase_small"/>
</dbReference>